<evidence type="ECO:0000256" key="1">
    <source>
        <dbReference type="SAM" id="MobiDB-lite"/>
    </source>
</evidence>
<dbReference type="AlphaFoldDB" id="A0A1S8DKD8"/>
<dbReference type="InterPro" id="IPR012434">
    <property type="entry name" value="DUF1631"/>
</dbReference>
<organism evidence="2 3">
    <name type="scientific">Halopseudomonas pachastrellae</name>
    <dbReference type="NCBI Taxonomy" id="254161"/>
    <lineage>
        <taxon>Bacteria</taxon>
        <taxon>Pseudomonadati</taxon>
        <taxon>Pseudomonadota</taxon>
        <taxon>Gammaproteobacteria</taxon>
        <taxon>Pseudomonadales</taxon>
        <taxon>Pseudomonadaceae</taxon>
        <taxon>Halopseudomonas</taxon>
    </lineage>
</organism>
<evidence type="ECO:0000313" key="2">
    <source>
        <dbReference type="EMBL" id="ONM45359.1"/>
    </source>
</evidence>
<protein>
    <recommendedName>
        <fullName evidence="4">Thymidine phosphorylase</fullName>
    </recommendedName>
</protein>
<name>A0A1S8DKD8_9GAMM</name>
<sequence length="774" mass="84369">MSQDPKVVSIKPNLAARASAGASLLPTPLLTVRDQTTGYLQQGLGEVFDKADDALFEMADKAVSNAEQTLFFEAMRSVRLQRANLIRKTCDGVVLAAEQLASDAPTPAQTVSFELDSLSLVQPDELEQSVAVDGMIGRVVARNQTALSHLALRVNSLARRRVDERNCPFAPAPLIEHFAEALQALDINIKVRLIILKLFERCVLNGIDSLYESLNVALVNAGVMPDLRLAPVAQTRRPVAPRGTGEGRGEPSASAAARSSYGGEEQQEVLGMFSELIGKWRMTSGDMALSGLSGATAVPMQSNELLQVLASMSPEHLAGDAGSSGLRQQIQGLLQEQRASSGGGKTVARVDDDVISLVSMLFDFILEDRELPSAVKVLITRMQLPVLRVAIVDKSFFSRASHPARRLLNELSRATMGWNEHDDLRRDQLHALLEDIVEQLLAEAQPDAALFDSLNQRLADFLRTEQRRAERVEQRTRDAEEGRARIQAARSEVAREINGLLVGRTLPVTLVDLLRDTWSQVMQMVFLREGGESMAWQQSLDTAMALVVSVEPVDAAGVELRVEHNRQAEAALRSGLELLGLDAAAIVAQLQAVAQPQRAALALAEKPQLSPENAAPVAEAPMQAPVVELSVSDAEEQEPVLQSEPEPEPVVVEAVHIEQPVLAQEELEVPVETVDDLPSVGAQRWIESLGTGCWFQLQPADGKASQRCKLAAIISFSGKYIFVNRNGLKVAEFARQELARCFDEGRISLLDENQLFDRALESVIGNLRQLQAKS</sequence>
<dbReference type="Pfam" id="PF07793">
    <property type="entry name" value="DUF1631"/>
    <property type="match status" value="1"/>
</dbReference>
<dbReference type="EMBL" id="MUBC01000004">
    <property type="protein sequence ID" value="ONM45359.1"/>
    <property type="molecule type" value="Genomic_DNA"/>
</dbReference>
<proteinExistence type="predicted"/>
<comment type="caution">
    <text evidence="2">The sequence shown here is derived from an EMBL/GenBank/DDBJ whole genome shotgun (WGS) entry which is preliminary data.</text>
</comment>
<keyword evidence="3" id="KW-1185">Reference proteome</keyword>
<dbReference type="OrthoDB" id="6188167at2"/>
<dbReference type="STRING" id="254161.SAMN05216256_101207"/>
<reference evidence="2 3" key="1">
    <citation type="submission" date="2017-01" db="EMBL/GenBank/DDBJ databases">
        <title>Draft genome sequence of Pseudomonas pachastrellae type strain CCUG 46540T from a deep sea.</title>
        <authorList>
            <person name="Gomila M."/>
            <person name="Mulet M."/>
            <person name="Lalucat J."/>
            <person name="Garcia-Valdes E."/>
        </authorList>
    </citation>
    <scope>NUCLEOTIDE SEQUENCE [LARGE SCALE GENOMIC DNA]</scope>
    <source>
        <strain evidence="2 3">CCUG 46540</strain>
    </source>
</reference>
<gene>
    <name evidence="2" type="ORF">BXT89_02750</name>
</gene>
<dbReference type="Proteomes" id="UP000242847">
    <property type="component" value="Unassembled WGS sequence"/>
</dbReference>
<dbReference type="RefSeq" id="WP_083724451.1">
    <property type="nucleotide sequence ID" value="NZ_FOUD01000001.1"/>
</dbReference>
<feature type="region of interest" description="Disordered" evidence="1">
    <location>
        <begin position="234"/>
        <end position="263"/>
    </location>
</feature>
<evidence type="ECO:0008006" key="4">
    <source>
        <dbReference type="Google" id="ProtNLM"/>
    </source>
</evidence>
<accession>A0A1S8DKD8</accession>
<evidence type="ECO:0000313" key="3">
    <source>
        <dbReference type="Proteomes" id="UP000242847"/>
    </source>
</evidence>
<feature type="compositionally biased region" description="Low complexity" evidence="1">
    <location>
        <begin position="250"/>
        <end position="263"/>
    </location>
</feature>